<proteinExistence type="predicted"/>
<evidence type="ECO:0000313" key="3">
    <source>
        <dbReference type="Proteomes" id="UP001556367"/>
    </source>
</evidence>
<feature type="compositionally biased region" description="Low complexity" evidence="1">
    <location>
        <begin position="73"/>
        <end position="86"/>
    </location>
</feature>
<name>A0ABR3J8I4_9AGAR</name>
<organism evidence="2 3">
    <name type="scientific">Hohenbuehelia grisea</name>
    <dbReference type="NCBI Taxonomy" id="104357"/>
    <lineage>
        <taxon>Eukaryota</taxon>
        <taxon>Fungi</taxon>
        <taxon>Dikarya</taxon>
        <taxon>Basidiomycota</taxon>
        <taxon>Agaricomycotina</taxon>
        <taxon>Agaricomycetes</taxon>
        <taxon>Agaricomycetidae</taxon>
        <taxon>Agaricales</taxon>
        <taxon>Pleurotineae</taxon>
        <taxon>Pleurotaceae</taxon>
        <taxon>Hohenbuehelia</taxon>
    </lineage>
</organism>
<evidence type="ECO:0000313" key="2">
    <source>
        <dbReference type="EMBL" id="KAL0951861.1"/>
    </source>
</evidence>
<reference evidence="3" key="1">
    <citation type="submission" date="2024-06" db="EMBL/GenBank/DDBJ databases">
        <title>Multi-omics analyses provide insights into the biosynthesis of the anticancer antibiotic pleurotin in Hohenbuehelia grisea.</title>
        <authorList>
            <person name="Weaver J.A."/>
            <person name="Alberti F."/>
        </authorList>
    </citation>
    <scope>NUCLEOTIDE SEQUENCE [LARGE SCALE GENOMIC DNA]</scope>
    <source>
        <strain evidence="3">T-177</strain>
    </source>
</reference>
<protein>
    <submittedName>
        <fullName evidence="2">Uncharacterized protein</fullName>
    </submittedName>
</protein>
<dbReference type="EMBL" id="JASNQZ010000011">
    <property type="protein sequence ID" value="KAL0951861.1"/>
    <property type="molecule type" value="Genomic_DNA"/>
</dbReference>
<feature type="region of interest" description="Disordered" evidence="1">
    <location>
        <begin position="60"/>
        <end position="107"/>
    </location>
</feature>
<comment type="caution">
    <text evidence="2">The sequence shown here is derived from an EMBL/GenBank/DDBJ whole genome shotgun (WGS) entry which is preliminary data.</text>
</comment>
<accession>A0ABR3J8I4</accession>
<keyword evidence="3" id="KW-1185">Reference proteome</keyword>
<feature type="compositionally biased region" description="Polar residues" evidence="1">
    <location>
        <begin position="60"/>
        <end position="72"/>
    </location>
</feature>
<dbReference type="Proteomes" id="UP001556367">
    <property type="component" value="Unassembled WGS sequence"/>
</dbReference>
<gene>
    <name evidence="2" type="ORF">HGRIS_008521</name>
</gene>
<evidence type="ECO:0000256" key="1">
    <source>
        <dbReference type="SAM" id="MobiDB-lite"/>
    </source>
</evidence>
<sequence length="162" mass="17959">MPVNRYLEKVQLNYQVSQRKSFTSRILCTIASRAIEASFEKAHTIMRHLLRRAAYNNNTEAQAPPSASLSFPQHQQRQQVPSSSSSIAPGFAEHQGGPAVSDTTYAYTDNTTAPPIWTNDQGNNTDITSSSAIAFNDVIDLSFDQPQAILETASDRLRRQSE</sequence>